<keyword evidence="2" id="KW-1185">Reference proteome</keyword>
<evidence type="ECO:0000313" key="2">
    <source>
        <dbReference type="Proteomes" id="UP000264006"/>
    </source>
</evidence>
<protein>
    <recommendedName>
        <fullName evidence="3">ATP-grasp domain-containing protein</fullName>
    </recommendedName>
</protein>
<gene>
    <name evidence="1" type="ORF">DVS28_a4408</name>
</gene>
<dbReference type="KEGG" id="euz:DVS28_a4408"/>
<dbReference type="SUPFAM" id="SSF56059">
    <property type="entry name" value="Glutathione synthetase ATP-binding domain-like"/>
    <property type="match status" value="1"/>
</dbReference>
<sequence>MMLDRIARVALATCADFPDLEEPERLVLDPLRDRGIEPVPAVWDDPAVDWSSFDLVVLRGTWDYAERLEEFMAWTRRADAVTTVLNPPDVVSWNTDKRYLAELAEHDVRIVPTTFLAAHDAPMLPTSSEYVVKPTVSAGSRDTARYLAGRDDAVARAHAERLLAAGREVMIQPYVDTVDDHGETALLYLNGRFSHAIRKGPLLESGAAPTTELFAQETIDPRTPSAADRTVADAVTAFLTDRFGTLLYARVDLLEGPDGPMVLEVELTEPSLFIQSDDAAPARLADAISGRLG</sequence>
<evidence type="ECO:0000313" key="1">
    <source>
        <dbReference type="EMBL" id="AXV09073.1"/>
    </source>
</evidence>
<dbReference type="InterPro" id="IPR053191">
    <property type="entry name" value="DcsG_Biosynth_Enzyme"/>
</dbReference>
<accession>A0A346Y3M6</accession>
<organism evidence="1 2">
    <name type="scientific">Euzebya pacifica</name>
    <dbReference type="NCBI Taxonomy" id="1608957"/>
    <lineage>
        <taxon>Bacteria</taxon>
        <taxon>Bacillati</taxon>
        <taxon>Actinomycetota</taxon>
        <taxon>Nitriliruptoria</taxon>
        <taxon>Euzebyales</taxon>
    </lineage>
</organism>
<dbReference type="PANTHER" id="PTHR39217">
    <property type="match status" value="1"/>
</dbReference>
<dbReference type="Proteomes" id="UP000264006">
    <property type="component" value="Chromosome"/>
</dbReference>
<dbReference type="RefSeq" id="WP_216826212.1">
    <property type="nucleotide sequence ID" value="NZ_CP031165.1"/>
</dbReference>
<proteinExistence type="predicted"/>
<dbReference type="EMBL" id="CP031165">
    <property type="protein sequence ID" value="AXV09073.1"/>
    <property type="molecule type" value="Genomic_DNA"/>
</dbReference>
<dbReference type="PANTHER" id="PTHR39217:SF1">
    <property type="entry name" value="GLUTATHIONE SYNTHETASE"/>
    <property type="match status" value="1"/>
</dbReference>
<reference evidence="1 2" key="1">
    <citation type="submission" date="2018-09" db="EMBL/GenBank/DDBJ databases">
        <title>Complete genome sequence of Euzebya sp. DY32-46 isolated from seawater of Pacific Ocean.</title>
        <authorList>
            <person name="Xu L."/>
            <person name="Wu Y.-H."/>
            <person name="Xu X.-W."/>
        </authorList>
    </citation>
    <scope>NUCLEOTIDE SEQUENCE [LARGE SCALE GENOMIC DNA]</scope>
    <source>
        <strain evidence="1 2">DY32-46</strain>
    </source>
</reference>
<dbReference type="AlphaFoldDB" id="A0A346Y3M6"/>
<name>A0A346Y3M6_9ACTN</name>
<evidence type="ECO:0008006" key="3">
    <source>
        <dbReference type="Google" id="ProtNLM"/>
    </source>
</evidence>